<proteinExistence type="predicted"/>
<dbReference type="PROSITE" id="PS01209">
    <property type="entry name" value="LDLRA_1"/>
    <property type="match status" value="1"/>
</dbReference>
<dbReference type="PANTHER" id="PTHR45985:SF6">
    <property type="entry name" value="FI03450P"/>
    <property type="match status" value="1"/>
</dbReference>
<dbReference type="PROSITE" id="PS50940">
    <property type="entry name" value="CHIT_BIND_II"/>
    <property type="match status" value="1"/>
</dbReference>
<gene>
    <name evidence="5" type="ORF">MNOR_LOCUS3912</name>
</gene>
<dbReference type="GO" id="GO:0005975">
    <property type="term" value="P:carbohydrate metabolic process"/>
    <property type="evidence" value="ECO:0007669"/>
    <property type="project" value="InterPro"/>
</dbReference>
<evidence type="ECO:0000259" key="4">
    <source>
        <dbReference type="PROSITE" id="PS50940"/>
    </source>
</evidence>
<dbReference type="FunFam" id="3.20.20.370:FF:000003">
    <property type="entry name" value="CLUMA_CG003232, isoform B"/>
    <property type="match status" value="1"/>
</dbReference>
<evidence type="ECO:0000256" key="2">
    <source>
        <dbReference type="PROSITE-ProRule" id="PRU00124"/>
    </source>
</evidence>
<dbReference type="AlphaFoldDB" id="A0AAV2PS84"/>
<dbReference type="Pfam" id="PF01607">
    <property type="entry name" value="CBM_14"/>
    <property type="match status" value="1"/>
</dbReference>
<comment type="caution">
    <text evidence="5">The sequence shown here is derived from an EMBL/GenBank/DDBJ whole genome shotgun (WGS) entry which is preliminary data.</text>
</comment>
<keyword evidence="1 2" id="KW-1015">Disulfide bond</keyword>
<reference evidence="5 6" key="1">
    <citation type="submission" date="2024-05" db="EMBL/GenBank/DDBJ databases">
        <authorList>
            <person name="Wallberg A."/>
        </authorList>
    </citation>
    <scope>NUCLEOTIDE SEQUENCE [LARGE SCALE GENOMIC DNA]</scope>
</reference>
<evidence type="ECO:0000256" key="1">
    <source>
        <dbReference type="ARBA" id="ARBA00023157"/>
    </source>
</evidence>
<dbReference type="GO" id="GO:0008061">
    <property type="term" value="F:chitin binding"/>
    <property type="evidence" value="ECO:0007669"/>
    <property type="project" value="InterPro"/>
</dbReference>
<keyword evidence="3" id="KW-0732">Signal</keyword>
<dbReference type="Gene3D" id="4.10.400.10">
    <property type="entry name" value="Low-density Lipoprotein Receptor"/>
    <property type="match status" value="1"/>
</dbReference>
<dbReference type="InterPro" id="IPR036508">
    <property type="entry name" value="Chitin-bd_dom_sf"/>
</dbReference>
<dbReference type="Gene3D" id="3.20.20.370">
    <property type="entry name" value="Glycoside hydrolase/deacetylase"/>
    <property type="match status" value="1"/>
</dbReference>
<dbReference type="InterPro" id="IPR036055">
    <property type="entry name" value="LDL_receptor-like_sf"/>
</dbReference>
<organism evidence="5 6">
    <name type="scientific">Meganyctiphanes norvegica</name>
    <name type="common">Northern krill</name>
    <name type="synonym">Thysanopoda norvegica</name>
    <dbReference type="NCBI Taxonomy" id="48144"/>
    <lineage>
        <taxon>Eukaryota</taxon>
        <taxon>Metazoa</taxon>
        <taxon>Ecdysozoa</taxon>
        <taxon>Arthropoda</taxon>
        <taxon>Crustacea</taxon>
        <taxon>Multicrustacea</taxon>
        <taxon>Malacostraca</taxon>
        <taxon>Eumalacostraca</taxon>
        <taxon>Eucarida</taxon>
        <taxon>Euphausiacea</taxon>
        <taxon>Euphausiidae</taxon>
        <taxon>Meganyctiphanes</taxon>
    </lineage>
</organism>
<dbReference type="SMART" id="SM00192">
    <property type="entry name" value="LDLa"/>
    <property type="match status" value="1"/>
</dbReference>
<name>A0AAV2PS84_MEGNR</name>
<keyword evidence="6" id="KW-1185">Reference proteome</keyword>
<feature type="disulfide bond" evidence="2">
    <location>
        <begin position="153"/>
        <end position="168"/>
    </location>
</feature>
<feature type="chain" id="PRO_5043842078" description="Chitin-binding type-2 domain-containing protein" evidence="3">
    <location>
        <begin position="27"/>
        <end position="558"/>
    </location>
</feature>
<dbReference type="InterPro" id="IPR011330">
    <property type="entry name" value="Glyco_hydro/deAcase_b/a-brl"/>
</dbReference>
<dbReference type="CDD" id="cd00112">
    <property type="entry name" value="LDLa"/>
    <property type="match status" value="1"/>
</dbReference>
<protein>
    <recommendedName>
        <fullName evidence="4">Chitin-binding type-2 domain-containing protein</fullName>
    </recommendedName>
</protein>
<evidence type="ECO:0000313" key="6">
    <source>
        <dbReference type="Proteomes" id="UP001497623"/>
    </source>
</evidence>
<accession>A0AAV2PS84</accession>
<dbReference type="SUPFAM" id="SSF57625">
    <property type="entry name" value="Invertebrate chitin-binding proteins"/>
    <property type="match status" value="1"/>
</dbReference>
<evidence type="ECO:0000256" key="3">
    <source>
        <dbReference type="SAM" id="SignalP"/>
    </source>
</evidence>
<dbReference type="PROSITE" id="PS50068">
    <property type="entry name" value="LDLRA_2"/>
    <property type="match status" value="1"/>
</dbReference>
<feature type="domain" description="Chitin-binding type-2" evidence="4">
    <location>
        <begin position="39"/>
        <end position="113"/>
    </location>
</feature>
<dbReference type="EMBL" id="CAXKWB010001388">
    <property type="protein sequence ID" value="CAL4064226.1"/>
    <property type="molecule type" value="Genomic_DNA"/>
</dbReference>
<feature type="signal peptide" evidence="3">
    <location>
        <begin position="1"/>
        <end position="26"/>
    </location>
</feature>
<dbReference type="Proteomes" id="UP001497623">
    <property type="component" value="Unassembled WGS sequence"/>
</dbReference>
<feature type="non-terminal residue" evidence="5">
    <location>
        <position position="1"/>
    </location>
</feature>
<dbReference type="InterPro" id="IPR002557">
    <property type="entry name" value="Chitin-bd_dom"/>
</dbReference>
<dbReference type="InterPro" id="IPR002172">
    <property type="entry name" value="LDrepeatLR_classA_rpt"/>
</dbReference>
<dbReference type="InterPro" id="IPR052740">
    <property type="entry name" value="CE4"/>
</dbReference>
<dbReference type="SUPFAM" id="SSF88713">
    <property type="entry name" value="Glycoside hydrolase/deacetylase"/>
    <property type="match status" value="1"/>
</dbReference>
<dbReference type="SUPFAM" id="SSF57424">
    <property type="entry name" value="LDL receptor-like module"/>
    <property type="match status" value="1"/>
</dbReference>
<dbReference type="PANTHER" id="PTHR45985">
    <property type="match status" value="1"/>
</dbReference>
<sequence length="558" mass="63746">AQQCAMTGRVTTPLLTLLLLAVAAQAQRLGQPQNLLDSDYYCQGRDENEFFRREPGPEETEQEIRSTCGTYYRCIPASAGKKTISQQRCQTSMVFDVKEQICNIRNRVDNCLIWEKPRKAAPRWPLPEGEVSNCPGDDIQCGSGECVAKNRFCDSYVDCEDESDENYCNPETDPNAAEPCDDTKCRFENGCFCSPDGTRIPNNLNREQAPQMITVTFSGAVNIRNSEIFNSIFTDVAKNKGNDCSAKATFFVSHAFTNYSAVQELHRRGHEIGVNSISNKEGKDYWDNLPAQEYEAEFDGARLISERFANITQGEIMGMRVPGGRAGGNEQFRMMVDWGFLYDSSLAAPRSRYPLWPYTLMHRMPHKCLGTDQNCPSRNFTVWEMVLNELDRRDDVQFDEPLTGCHLVDQCANIVTKEQFKTFLDNNLAHHYSTNRAPLGLHFSAAYFEIRKDFLKVFKDWVKDVASRGDYYFVTMQQVIAWMEAPTELAAINNFQEWKYKCDVKGLPYCTLPNPCASRVPRLFPQEEQMYLHTCEECPRTYPWLYDPEGLGISNFDI</sequence>
<dbReference type="Pfam" id="PF00057">
    <property type="entry name" value="Ldl_recept_a"/>
    <property type="match status" value="1"/>
</dbReference>
<feature type="disulfide bond" evidence="2">
    <location>
        <begin position="134"/>
        <end position="146"/>
    </location>
</feature>
<feature type="disulfide bond" evidence="2">
    <location>
        <begin position="141"/>
        <end position="159"/>
    </location>
</feature>
<dbReference type="GO" id="GO:0005576">
    <property type="term" value="C:extracellular region"/>
    <property type="evidence" value="ECO:0007669"/>
    <property type="project" value="InterPro"/>
</dbReference>
<evidence type="ECO:0000313" key="5">
    <source>
        <dbReference type="EMBL" id="CAL4064226.1"/>
    </source>
</evidence>
<dbReference type="InterPro" id="IPR023415">
    <property type="entry name" value="LDLR_class-A_CS"/>
</dbReference>